<name>A0A074WSW9_9PEZI</name>
<feature type="compositionally biased region" description="Polar residues" evidence="1">
    <location>
        <begin position="147"/>
        <end position="157"/>
    </location>
</feature>
<dbReference type="PANTHER" id="PTHR28527:SF1">
    <property type="entry name" value="SWI5-DEPENDENT RECOMBINATION DNA REPAIR PROTEIN 1"/>
    <property type="match status" value="1"/>
</dbReference>
<feature type="region of interest" description="Disordered" evidence="1">
    <location>
        <begin position="147"/>
        <end position="222"/>
    </location>
</feature>
<feature type="compositionally biased region" description="Acidic residues" evidence="1">
    <location>
        <begin position="170"/>
        <end position="182"/>
    </location>
</feature>
<feature type="region of interest" description="Disordered" evidence="1">
    <location>
        <begin position="1"/>
        <end position="47"/>
    </location>
</feature>
<dbReference type="STRING" id="1043004.A0A074WSW9"/>
<dbReference type="Gene3D" id="6.10.140.1020">
    <property type="match status" value="1"/>
</dbReference>
<evidence type="ECO:0000313" key="3">
    <source>
        <dbReference type="Proteomes" id="UP000027730"/>
    </source>
</evidence>
<dbReference type="RefSeq" id="XP_013428389.1">
    <property type="nucleotide sequence ID" value="XM_013572935.1"/>
</dbReference>
<keyword evidence="3" id="KW-1185">Reference proteome</keyword>
<dbReference type="GeneID" id="25409939"/>
<feature type="compositionally biased region" description="Low complexity" evidence="1">
    <location>
        <begin position="30"/>
        <end position="44"/>
    </location>
</feature>
<reference evidence="2 3" key="1">
    <citation type="journal article" date="2014" name="BMC Genomics">
        <title>Genome sequencing of four Aureobasidium pullulans varieties: biotechnological potential, stress tolerance, and description of new species.</title>
        <authorList>
            <person name="Gostin Ar C."/>
            <person name="Ohm R.A."/>
            <person name="Kogej T."/>
            <person name="Sonjak S."/>
            <person name="Turk M."/>
            <person name="Zajc J."/>
            <person name="Zalar P."/>
            <person name="Grube M."/>
            <person name="Sun H."/>
            <person name="Han J."/>
            <person name="Sharma A."/>
            <person name="Chiniquy J."/>
            <person name="Ngan C.Y."/>
            <person name="Lipzen A."/>
            <person name="Barry K."/>
            <person name="Grigoriev I.V."/>
            <person name="Gunde-Cimerman N."/>
        </authorList>
    </citation>
    <scope>NUCLEOTIDE SEQUENCE [LARGE SCALE GENOMIC DNA]</scope>
    <source>
        <strain evidence="2 3">CBS 147.97</strain>
    </source>
</reference>
<dbReference type="AlphaFoldDB" id="A0A074WSW9"/>
<dbReference type="PANTHER" id="PTHR28527">
    <property type="entry name" value="MATING-TYPE SWITCHING PROTEIN SWI2-RELATED"/>
    <property type="match status" value="1"/>
</dbReference>
<feature type="compositionally biased region" description="Basic and acidic residues" evidence="1">
    <location>
        <begin position="183"/>
        <end position="200"/>
    </location>
</feature>
<dbReference type="EMBL" id="KL584707">
    <property type="protein sequence ID" value="KEQ74634.1"/>
    <property type="molecule type" value="Genomic_DNA"/>
</dbReference>
<dbReference type="GO" id="GO:0006310">
    <property type="term" value="P:DNA recombination"/>
    <property type="evidence" value="ECO:0007669"/>
    <property type="project" value="TreeGrafter"/>
</dbReference>
<dbReference type="Proteomes" id="UP000027730">
    <property type="component" value="Unassembled WGS sequence"/>
</dbReference>
<dbReference type="HOGENOM" id="CLU_045012_0_0_1"/>
<feature type="compositionally biased region" description="Acidic residues" evidence="1">
    <location>
        <begin position="208"/>
        <end position="221"/>
    </location>
</feature>
<feature type="region of interest" description="Disordered" evidence="1">
    <location>
        <begin position="75"/>
        <end position="108"/>
    </location>
</feature>
<organism evidence="2 3">
    <name type="scientific">Aureobasidium namibiae CBS 147.97</name>
    <dbReference type="NCBI Taxonomy" id="1043004"/>
    <lineage>
        <taxon>Eukaryota</taxon>
        <taxon>Fungi</taxon>
        <taxon>Dikarya</taxon>
        <taxon>Ascomycota</taxon>
        <taxon>Pezizomycotina</taxon>
        <taxon>Dothideomycetes</taxon>
        <taxon>Dothideomycetidae</taxon>
        <taxon>Dothideales</taxon>
        <taxon>Saccotheciaceae</taxon>
        <taxon>Aureobasidium</taxon>
    </lineage>
</organism>
<dbReference type="OrthoDB" id="27934at2759"/>
<proteinExistence type="predicted"/>
<evidence type="ECO:0000313" key="2">
    <source>
        <dbReference type="EMBL" id="KEQ74634.1"/>
    </source>
</evidence>
<gene>
    <name evidence="2" type="ORF">M436DRAFT_43413</name>
</gene>
<accession>A0A074WSW9</accession>
<sequence>MSTPPAAKRRRVDSLGIHKPFVSPLKRDPSTTGQTTSTGDSAGTANLASTHQDIKALEARIRFLRSQNGILAQAAQITAPTPQASQSSQQASQPSQSSHQHQPQTRLTRLSQKWLRASQSAAEEVFVSFEQSIKDNGGFSTFLAQQKKQSTSNSFFNDNFDDEREKVNEGNEDNWRDEEGDVLTERGKRQRRGEIEEQGHKYKRKGDEDEAKEEDGEEEQQELTLGVMLKVLNIDPEVIGWDAETLAWK</sequence>
<protein>
    <submittedName>
        <fullName evidence="2">Uncharacterized protein</fullName>
    </submittedName>
</protein>
<feature type="compositionally biased region" description="Low complexity" evidence="1">
    <location>
        <begin position="75"/>
        <end position="105"/>
    </location>
</feature>
<evidence type="ECO:0000256" key="1">
    <source>
        <dbReference type="SAM" id="MobiDB-lite"/>
    </source>
</evidence>